<gene>
    <name evidence="1" type="ORF">GMA92_14115</name>
</gene>
<evidence type="ECO:0000313" key="2">
    <source>
        <dbReference type="Proteomes" id="UP000487649"/>
    </source>
</evidence>
<dbReference type="Proteomes" id="UP000487649">
    <property type="component" value="Unassembled WGS sequence"/>
</dbReference>
<proteinExistence type="predicted"/>
<dbReference type="InterPro" id="IPR014931">
    <property type="entry name" value="DUF1805"/>
</dbReference>
<dbReference type="Gene3D" id="3.30.1980.10">
    <property type="entry name" value="Hypothetical protein YunC"/>
    <property type="match status" value="1"/>
</dbReference>
<organism evidence="1 2">
    <name type="scientific">Turicibacter sanguinis</name>
    <dbReference type="NCBI Taxonomy" id="154288"/>
    <lineage>
        <taxon>Bacteria</taxon>
        <taxon>Bacillati</taxon>
        <taxon>Bacillota</taxon>
        <taxon>Erysipelotrichia</taxon>
        <taxon>Erysipelotrichales</taxon>
        <taxon>Turicibacteraceae</taxon>
        <taxon>Turicibacter</taxon>
    </lineage>
</organism>
<sequence length="111" mass="12262">MIEVLHVNKINIEGYEFLTYEVELPKTTLFIVSHEKVGYIMCAALDIDFFNNSPKLIARKIIAGRAEGVRSIEQLLDAPLAKVTVAADEMGIKVGTIGRDALVLMAKSLEE</sequence>
<protein>
    <submittedName>
        <fullName evidence="1">DUF1805 domain-containing protein</fullName>
    </submittedName>
</protein>
<dbReference type="SUPFAM" id="SSF102891">
    <property type="entry name" value="Hypothetical protein Ta1206"/>
    <property type="match status" value="1"/>
</dbReference>
<comment type="caution">
    <text evidence="1">The sequence shown here is derived from an EMBL/GenBank/DDBJ whole genome shotgun (WGS) entry which is preliminary data.</text>
</comment>
<name>A0A6A8SH37_9FIRM</name>
<dbReference type="AlphaFoldDB" id="A0A6A8SH37"/>
<dbReference type="InterPro" id="IPR036493">
    <property type="entry name" value="YunC_sf"/>
</dbReference>
<accession>A0A6A8SH37</accession>
<reference evidence="1 2" key="1">
    <citation type="journal article" date="2019" name="Nat. Med.">
        <title>A library of human gut bacterial isolates paired with longitudinal multiomics data enables mechanistic microbiome research.</title>
        <authorList>
            <person name="Poyet M."/>
            <person name="Groussin M."/>
            <person name="Gibbons S.M."/>
            <person name="Avila-Pacheco J."/>
            <person name="Jiang X."/>
            <person name="Kearney S.M."/>
            <person name="Perrotta A.R."/>
            <person name="Berdy B."/>
            <person name="Zhao S."/>
            <person name="Lieberman T.D."/>
            <person name="Swanson P.K."/>
            <person name="Smith M."/>
            <person name="Roesemann S."/>
            <person name="Alexander J.E."/>
            <person name="Rich S.A."/>
            <person name="Livny J."/>
            <person name="Vlamakis H."/>
            <person name="Clish C."/>
            <person name="Bullock K."/>
            <person name="Deik A."/>
            <person name="Scott J."/>
            <person name="Pierce K.A."/>
            <person name="Xavier R.J."/>
            <person name="Alm E.J."/>
        </authorList>
    </citation>
    <scope>NUCLEOTIDE SEQUENCE [LARGE SCALE GENOMIC DNA]</scope>
    <source>
        <strain evidence="1 2">BIOML-A198</strain>
    </source>
</reference>
<dbReference type="Pfam" id="PF08827">
    <property type="entry name" value="DUF1805"/>
    <property type="match status" value="1"/>
</dbReference>
<evidence type="ECO:0000313" key="1">
    <source>
        <dbReference type="EMBL" id="MTK22548.1"/>
    </source>
</evidence>
<dbReference type="OrthoDB" id="2641826at2"/>
<dbReference type="EMBL" id="WMQE01000042">
    <property type="protein sequence ID" value="MTK22548.1"/>
    <property type="molecule type" value="Genomic_DNA"/>
</dbReference>